<dbReference type="AlphaFoldDB" id="A0A382STP2"/>
<keyword evidence="1" id="KW-0812">Transmembrane</keyword>
<evidence type="ECO:0000313" key="2">
    <source>
        <dbReference type="EMBL" id="SVD12281.1"/>
    </source>
</evidence>
<keyword evidence="1" id="KW-1133">Transmembrane helix</keyword>
<evidence type="ECO:0000256" key="1">
    <source>
        <dbReference type="SAM" id="Phobius"/>
    </source>
</evidence>
<feature type="transmembrane region" description="Helical" evidence="1">
    <location>
        <begin position="84"/>
        <end position="105"/>
    </location>
</feature>
<sequence length="154" mass="17371">MLGASYVFYAYVDPRMAPILGGYTLVSYFAARRIENNPQNSRLYLFIAITASLATLAFFKYAGFFVDNAAEMLNLVGLASFDSTLKIILPIGISFYTFQSLGYVIDVYMKRTHARRDFLDTALFIGFFPQLIAGPIERASTLLPQFERARKFSV</sequence>
<feature type="non-terminal residue" evidence="2">
    <location>
        <position position="154"/>
    </location>
</feature>
<reference evidence="2" key="1">
    <citation type="submission" date="2018-05" db="EMBL/GenBank/DDBJ databases">
        <authorList>
            <person name="Lanie J.A."/>
            <person name="Ng W.-L."/>
            <person name="Kazmierczak K.M."/>
            <person name="Andrzejewski T.M."/>
            <person name="Davidsen T.M."/>
            <person name="Wayne K.J."/>
            <person name="Tettelin H."/>
            <person name="Glass J.I."/>
            <person name="Rusch D."/>
            <person name="Podicherti R."/>
            <person name="Tsui H.-C.T."/>
            <person name="Winkler M.E."/>
        </authorList>
    </citation>
    <scope>NUCLEOTIDE SEQUENCE</scope>
</reference>
<protein>
    <recommendedName>
        <fullName evidence="3">MBOAT family protein</fullName>
    </recommendedName>
</protein>
<feature type="transmembrane region" description="Helical" evidence="1">
    <location>
        <begin position="6"/>
        <end position="31"/>
    </location>
</feature>
<name>A0A382STP2_9ZZZZ</name>
<keyword evidence="1" id="KW-0472">Membrane</keyword>
<dbReference type="EMBL" id="UINC01130910">
    <property type="protein sequence ID" value="SVD12281.1"/>
    <property type="molecule type" value="Genomic_DNA"/>
</dbReference>
<proteinExistence type="predicted"/>
<organism evidence="2">
    <name type="scientific">marine metagenome</name>
    <dbReference type="NCBI Taxonomy" id="408172"/>
    <lineage>
        <taxon>unclassified sequences</taxon>
        <taxon>metagenomes</taxon>
        <taxon>ecological metagenomes</taxon>
    </lineage>
</organism>
<accession>A0A382STP2</accession>
<gene>
    <name evidence="2" type="ORF">METZ01_LOCUS365135</name>
</gene>
<dbReference type="GO" id="GO:0016746">
    <property type="term" value="F:acyltransferase activity"/>
    <property type="evidence" value="ECO:0007669"/>
    <property type="project" value="TreeGrafter"/>
</dbReference>
<dbReference type="PANTHER" id="PTHR13285:SF23">
    <property type="entry name" value="TEICHOIC ACID D-ALANYLTRANSFERASE"/>
    <property type="match status" value="1"/>
</dbReference>
<evidence type="ECO:0008006" key="3">
    <source>
        <dbReference type="Google" id="ProtNLM"/>
    </source>
</evidence>
<dbReference type="PANTHER" id="PTHR13285">
    <property type="entry name" value="ACYLTRANSFERASE"/>
    <property type="match status" value="1"/>
</dbReference>
<feature type="transmembrane region" description="Helical" evidence="1">
    <location>
        <begin position="43"/>
        <end position="64"/>
    </location>
</feature>
<dbReference type="InterPro" id="IPR051085">
    <property type="entry name" value="MB_O-acyltransferase"/>
</dbReference>